<feature type="domain" description="Gfd2/YDR514C-like C-terminal" evidence="2">
    <location>
        <begin position="54"/>
        <end position="221"/>
    </location>
</feature>
<dbReference type="AlphaFoldDB" id="A0A6A6UGP7"/>
<evidence type="ECO:0000313" key="3">
    <source>
        <dbReference type="EMBL" id="KAF2670054.1"/>
    </source>
</evidence>
<dbReference type="InterPro" id="IPR012337">
    <property type="entry name" value="RNaseH-like_sf"/>
</dbReference>
<dbReference type="Proteomes" id="UP000799302">
    <property type="component" value="Unassembled WGS sequence"/>
</dbReference>
<keyword evidence="4" id="KW-1185">Reference proteome</keyword>
<proteinExistence type="predicted"/>
<dbReference type="EMBL" id="MU004234">
    <property type="protein sequence ID" value="KAF2670054.1"/>
    <property type="molecule type" value="Genomic_DNA"/>
</dbReference>
<dbReference type="SUPFAM" id="SSF53098">
    <property type="entry name" value="Ribonuclease H-like"/>
    <property type="match status" value="1"/>
</dbReference>
<organism evidence="3 4">
    <name type="scientific">Microthyrium microscopicum</name>
    <dbReference type="NCBI Taxonomy" id="703497"/>
    <lineage>
        <taxon>Eukaryota</taxon>
        <taxon>Fungi</taxon>
        <taxon>Dikarya</taxon>
        <taxon>Ascomycota</taxon>
        <taxon>Pezizomycotina</taxon>
        <taxon>Dothideomycetes</taxon>
        <taxon>Dothideomycetes incertae sedis</taxon>
        <taxon>Microthyriales</taxon>
        <taxon>Microthyriaceae</taxon>
        <taxon>Microthyrium</taxon>
    </lineage>
</organism>
<accession>A0A6A6UGP7</accession>
<dbReference type="InterPro" id="IPR048519">
    <property type="entry name" value="Gfd2/YDR514C-like_C"/>
</dbReference>
<protein>
    <recommendedName>
        <fullName evidence="2">Gfd2/YDR514C-like C-terminal domain-containing protein</fullName>
    </recommendedName>
</protein>
<dbReference type="Pfam" id="PF21762">
    <property type="entry name" value="DEDDh_C"/>
    <property type="match status" value="1"/>
</dbReference>
<dbReference type="OrthoDB" id="3945442at2759"/>
<reference evidence="3" key="1">
    <citation type="journal article" date="2020" name="Stud. Mycol.">
        <title>101 Dothideomycetes genomes: a test case for predicting lifestyles and emergence of pathogens.</title>
        <authorList>
            <person name="Haridas S."/>
            <person name="Albert R."/>
            <person name="Binder M."/>
            <person name="Bloem J."/>
            <person name="Labutti K."/>
            <person name="Salamov A."/>
            <person name="Andreopoulos B."/>
            <person name="Baker S."/>
            <person name="Barry K."/>
            <person name="Bills G."/>
            <person name="Bluhm B."/>
            <person name="Cannon C."/>
            <person name="Castanera R."/>
            <person name="Culley D."/>
            <person name="Daum C."/>
            <person name="Ezra D."/>
            <person name="Gonzalez J."/>
            <person name="Henrissat B."/>
            <person name="Kuo A."/>
            <person name="Liang C."/>
            <person name="Lipzen A."/>
            <person name="Lutzoni F."/>
            <person name="Magnuson J."/>
            <person name="Mondo S."/>
            <person name="Nolan M."/>
            <person name="Ohm R."/>
            <person name="Pangilinan J."/>
            <person name="Park H.-J."/>
            <person name="Ramirez L."/>
            <person name="Alfaro M."/>
            <person name="Sun H."/>
            <person name="Tritt A."/>
            <person name="Yoshinaga Y."/>
            <person name="Zwiers L.-H."/>
            <person name="Turgeon B."/>
            <person name="Goodwin S."/>
            <person name="Spatafora J."/>
            <person name="Crous P."/>
            <person name="Grigoriev I."/>
        </authorList>
    </citation>
    <scope>NUCLEOTIDE SEQUENCE</scope>
    <source>
        <strain evidence="3">CBS 115976</strain>
    </source>
</reference>
<sequence>MRLTNHRTNHHPPGFRTSPIKKLWEAAITDVVALINDMLDTTLVSFKIEFQGMTSDIREFGIAILPPTNEGLRFRPGRHEVYQDNNIEAFTYKLHDTATIQDPRNYQREHFLHGSVTVTNSHQETGQAIEKVLAPFQERGQKTILVGYNLSREFKWLSKHCPDLAKKFDAWLDIFELVHPDKQIKPPSYRNVLRGMGILDNSHLFNHRNAANDAVRNLAILAGFMQGRQVQPEKFKGSKPKSQHKQEERAALSASKAALHSEACKKTSLAWKDPTDKRVPCKQMVFSYDKEGQFVEADADCYPPSPVLTSLRAREVCHDDVRLLLGMHWFLLDEKSPDERLPNEGEPLYMMPLLTAEDRHQKASRKVVRKVLDLKSGSHSKYGVLPAETHRVPMSPKKHTLTPPRSSSPEKKQAPYESPPLSDASVKGIEMLNSSSPTSLTSTSGSKSSNTSCSSDEALPAFSKSITSQRAMLKKKKQMEQLEE</sequence>
<evidence type="ECO:0000256" key="1">
    <source>
        <dbReference type="SAM" id="MobiDB-lite"/>
    </source>
</evidence>
<feature type="region of interest" description="Disordered" evidence="1">
    <location>
        <begin position="232"/>
        <end position="251"/>
    </location>
</feature>
<feature type="compositionally biased region" description="Low complexity" evidence="1">
    <location>
        <begin position="434"/>
        <end position="455"/>
    </location>
</feature>
<name>A0A6A6UGP7_9PEZI</name>
<feature type="region of interest" description="Disordered" evidence="1">
    <location>
        <begin position="380"/>
        <end position="484"/>
    </location>
</feature>
<evidence type="ECO:0000313" key="4">
    <source>
        <dbReference type="Proteomes" id="UP000799302"/>
    </source>
</evidence>
<evidence type="ECO:0000259" key="2">
    <source>
        <dbReference type="Pfam" id="PF21762"/>
    </source>
</evidence>
<gene>
    <name evidence="3" type="ORF">BT63DRAFT_454235</name>
</gene>